<gene>
    <name evidence="2" type="ORF">GL4_0862</name>
</gene>
<dbReference type="CDD" id="cd07176">
    <property type="entry name" value="terB"/>
    <property type="match status" value="1"/>
</dbReference>
<dbReference type="Pfam" id="PF05099">
    <property type="entry name" value="TerB"/>
    <property type="match status" value="1"/>
</dbReference>
<feature type="domain" description="Co-chaperone DjlA N-terminal" evidence="1">
    <location>
        <begin position="9"/>
        <end position="119"/>
    </location>
</feature>
<dbReference type="STRING" id="1384459.GL4_0862"/>
<dbReference type="EMBL" id="AP014648">
    <property type="protein sequence ID" value="BAQ16323.1"/>
    <property type="molecule type" value="Genomic_DNA"/>
</dbReference>
<accession>A0A0A8JZT3</accession>
<evidence type="ECO:0000313" key="3">
    <source>
        <dbReference type="Proteomes" id="UP000031643"/>
    </source>
</evidence>
<evidence type="ECO:0000259" key="1">
    <source>
        <dbReference type="Pfam" id="PF05099"/>
    </source>
</evidence>
<keyword evidence="3" id="KW-1185">Reference proteome</keyword>
<proteinExistence type="predicted"/>
<dbReference type="HOGENOM" id="CLU_123752_0_0_5"/>
<dbReference type="AlphaFoldDB" id="A0A0A8JZT3"/>
<dbReference type="Gene3D" id="1.10.3680.10">
    <property type="entry name" value="TerB-like"/>
    <property type="match status" value="1"/>
</dbReference>
<reference evidence="2 3" key="1">
    <citation type="submission" date="2014-09" db="EMBL/GenBank/DDBJ databases">
        <title>Genome sequencing of Methyloceanibacter caenitepidi Gela4.</title>
        <authorList>
            <person name="Takeuchi M."/>
            <person name="Susumu S."/>
            <person name="Kamagata Y."/>
            <person name="Oshima K."/>
            <person name="Hattori M."/>
            <person name="Iwasaki W."/>
        </authorList>
    </citation>
    <scope>NUCLEOTIDE SEQUENCE [LARGE SCALE GENOMIC DNA]</scope>
    <source>
        <strain evidence="2 3">Gela4</strain>
    </source>
</reference>
<dbReference type="SUPFAM" id="SSF158682">
    <property type="entry name" value="TerB-like"/>
    <property type="match status" value="1"/>
</dbReference>
<dbReference type="RefSeq" id="WP_045364888.1">
    <property type="nucleotide sequence ID" value="NZ_AP014648.1"/>
</dbReference>
<evidence type="ECO:0000313" key="2">
    <source>
        <dbReference type="EMBL" id="BAQ16323.1"/>
    </source>
</evidence>
<dbReference type="InterPro" id="IPR029024">
    <property type="entry name" value="TerB-like"/>
</dbReference>
<organism evidence="2 3">
    <name type="scientific">Methyloceanibacter caenitepidi</name>
    <dbReference type="NCBI Taxonomy" id="1384459"/>
    <lineage>
        <taxon>Bacteria</taxon>
        <taxon>Pseudomonadati</taxon>
        <taxon>Pseudomonadota</taxon>
        <taxon>Alphaproteobacteria</taxon>
        <taxon>Hyphomicrobiales</taxon>
        <taxon>Hyphomicrobiaceae</taxon>
        <taxon>Methyloceanibacter</taxon>
    </lineage>
</organism>
<sequence>MTKSLDHHEALIYTMVTTSAVDRTMSGAELARIGEIVSHLPIFADYDANGLVDASQACGELLGSESGLDIVLDLVRSSLPMRLRETAYALALEIAAADLDVRPEETRFLELLAEALEIDMLTKSAIERGIRARNQVL</sequence>
<dbReference type="OrthoDB" id="8448017at2"/>
<dbReference type="KEGG" id="mcg:GL4_0862"/>
<dbReference type="Proteomes" id="UP000031643">
    <property type="component" value="Chromosome"/>
</dbReference>
<name>A0A0A8JZT3_9HYPH</name>
<protein>
    <recommendedName>
        <fullName evidence="1">Co-chaperone DjlA N-terminal domain-containing protein</fullName>
    </recommendedName>
</protein>
<dbReference type="InterPro" id="IPR007791">
    <property type="entry name" value="DjlA_N"/>
</dbReference>